<evidence type="ECO:0000256" key="8">
    <source>
        <dbReference type="ARBA" id="ARBA00023136"/>
    </source>
</evidence>
<dbReference type="InterPro" id="IPR018628">
    <property type="entry name" value="Coa3_CC"/>
</dbReference>
<name>A0A9P8LG43_9PEZI</name>
<keyword evidence="9" id="KW-0999">Mitochondrion inner membrane</keyword>
<dbReference type="AlphaFoldDB" id="A0A9P8LG43"/>
<comment type="similarity">
    <text evidence="3 9">Belongs to the COA3 family.</text>
</comment>
<feature type="domain" description="Cytochrome c oxidase assembly factor 3 mitochondrial coiled-coil" evidence="10">
    <location>
        <begin position="20"/>
        <end position="60"/>
    </location>
</feature>
<evidence type="ECO:0000256" key="6">
    <source>
        <dbReference type="ARBA" id="ARBA00022989"/>
    </source>
</evidence>
<dbReference type="PANTHER" id="PTHR15642:SF3">
    <property type="entry name" value="CYTOCHROME C OXIDASE ASSEMBLY FACTOR 3 HOMOLOG, MITOCHONDRIAL"/>
    <property type="match status" value="1"/>
</dbReference>
<keyword evidence="12" id="KW-1185">Reference proteome</keyword>
<dbReference type="Pfam" id="PF09813">
    <property type="entry name" value="Coa3_cc"/>
    <property type="match status" value="1"/>
</dbReference>
<comment type="subcellular location">
    <subcellularLocation>
        <location evidence="2">Mitochondrion membrane</location>
        <topology evidence="2">Single-pass membrane protein</topology>
    </subcellularLocation>
</comment>
<evidence type="ECO:0000313" key="12">
    <source>
        <dbReference type="Proteomes" id="UP000750711"/>
    </source>
</evidence>
<comment type="subunit">
    <text evidence="4 9">Component of 250-400 kDa complexes called cytochrome oxidase assembly intermediates or COA complexes.</text>
</comment>
<comment type="function">
    <text evidence="1 9">Required for assembly of cytochrome c oxidase (complex IV).</text>
</comment>
<keyword evidence="7 9" id="KW-0496">Mitochondrion</keyword>
<keyword evidence="5 9" id="KW-0812">Transmembrane</keyword>
<dbReference type="Proteomes" id="UP000750711">
    <property type="component" value="Unassembled WGS sequence"/>
</dbReference>
<evidence type="ECO:0000259" key="10">
    <source>
        <dbReference type="Pfam" id="PF09813"/>
    </source>
</evidence>
<evidence type="ECO:0000256" key="3">
    <source>
        <dbReference type="ARBA" id="ARBA00007035"/>
    </source>
</evidence>
<dbReference type="GO" id="GO:0033617">
    <property type="term" value="P:mitochondrial respiratory chain complex IV assembly"/>
    <property type="evidence" value="ECO:0007669"/>
    <property type="project" value="UniProtKB-UniRule"/>
</dbReference>
<evidence type="ECO:0000256" key="5">
    <source>
        <dbReference type="ARBA" id="ARBA00022692"/>
    </source>
</evidence>
<organism evidence="11 12">
    <name type="scientific">Trichoglossum hirsutum</name>
    <dbReference type="NCBI Taxonomy" id="265104"/>
    <lineage>
        <taxon>Eukaryota</taxon>
        <taxon>Fungi</taxon>
        <taxon>Dikarya</taxon>
        <taxon>Ascomycota</taxon>
        <taxon>Pezizomycotina</taxon>
        <taxon>Geoglossomycetes</taxon>
        <taxon>Geoglossales</taxon>
        <taxon>Geoglossaceae</taxon>
        <taxon>Trichoglossum</taxon>
    </lineage>
</organism>
<keyword evidence="6 9" id="KW-1133">Transmembrane helix</keyword>
<dbReference type="EMBL" id="JAGHQM010000178">
    <property type="protein sequence ID" value="KAH0564791.1"/>
    <property type="molecule type" value="Genomic_DNA"/>
</dbReference>
<sequence>MPLVPRSSYYDKHYRQSAALLRARRPYLIKNAVTGLAIFGFAIGVYAFTIKAVSQDDFEDVIIPDTPLQSGKAHNATTTAGASR</sequence>
<accession>A0A9P8LG43</accession>
<reference evidence="11" key="1">
    <citation type="submission" date="2021-03" db="EMBL/GenBank/DDBJ databases">
        <title>Comparative genomics and phylogenomic investigation of the class Geoglossomycetes provide insights into ecological specialization and systematics.</title>
        <authorList>
            <person name="Melie T."/>
            <person name="Pirro S."/>
            <person name="Miller A.N."/>
            <person name="Quandt A."/>
        </authorList>
    </citation>
    <scope>NUCLEOTIDE SEQUENCE</scope>
    <source>
        <strain evidence="11">CAQ_001_2017</strain>
    </source>
</reference>
<dbReference type="PANTHER" id="PTHR15642">
    <property type="entry name" value="CYTOCHROME C OXIDASE ASSEMBLY FACTOR 3, MITOCHONDRIAL"/>
    <property type="match status" value="1"/>
</dbReference>
<evidence type="ECO:0000256" key="2">
    <source>
        <dbReference type="ARBA" id="ARBA00004304"/>
    </source>
</evidence>
<proteinExistence type="inferred from homology"/>
<protein>
    <recommendedName>
        <fullName evidence="9">Cytochrome c oxidase assembly factor 3</fullName>
    </recommendedName>
</protein>
<evidence type="ECO:0000313" key="11">
    <source>
        <dbReference type="EMBL" id="KAH0564791.1"/>
    </source>
</evidence>
<dbReference type="GO" id="GO:0005743">
    <property type="term" value="C:mitochondrial inner membrane"/>
    <property type="evidence" value="ECO:0007669"/>
    <property type="project" value="UniProtKB-UniRule"/>
</dbReference>
<evidence type="ECO:0000256" key="1">
    <source>
        <dbReference type="ARBA" id="ARBA00003064"/>
    </source>
</evidence>
<keyword evidence="8 9" id="KW-0472">Membrane</keyword>
<gene>
    <name evidence="11" type="ORF">GP486_001820</name>
</gene>
<comment type="caution">
    <text evidence="11">The sequence shown here is derived from an EMBL/GenBank/DDBJ whole genome shotgun (WGS) entry which is preliminary data.</text>
</comment>
<evidence type="ECO:0000256" key="7">
    <source>
        <dbReference type="ARBA" id="ARBA00023128"/>
    </source>
</evidence>
<evidence type="ECO:0000256" key="4">
    <source>
        <dbReference type="ARBA" id="ARBA00011351"/>
    </source>
</evidence>
<feature type="transmembrane region" description="Helical" evidence="9">
    <location>
        <begin position="27"/>
        <end position="48"/>
    </location>
</feature>
<evidence type="ECO:0000256" key="9">
    <source>
        <dbReference type="RuleBase" id="RU367056"/>
    </source>
</evidence>
<dbReference type="InterPro" id="IPR041752">
    <property type="entry name" value="Coa3"/>
</dbReference>